<dbReference type="SUPFAM" id="SSF57701">
    <property type="entry name" value="Zn2/Cys6 DNA-binding domain"/>
    <property type="match status" value="1"/>
</dbReference>
<dbReference type="PROSITE" id="PS00463">
    <property type="entry name" value="ZN2_CY6_FUNGAL_1"/>
    <property type="match status" value="1"/>
</dbReference>
<dbReference type="CDD" id="cd00067">
    <property type="entry name" value="GAL4"/>
    <property type="match status" value="1"/>
</dbReference>
<dbReference type="eggNOG" id="ENOG502T6AA">
    <property type="taxonomic scope" value="Eukaryota"/>
</dbReference>
<organism evidence="4 5">
    <name type="scientific">Zymoseptoria tritici (strain CBS 115943 / IPO323)</name>
    <name type="common">Speckled leaf blotch fungus</name>
    <name type="synonym">Septoria tritici</name>
    <dbReference type="NCBI Taxonomy" id="336722"/>
    <lineage>
        <taxon>Eukaryota</taxon>
        <taxon>Fungi</taxon>
        <taxon>Dikarya</taxon>
        <taxon>Ascomycota</taxon>
        <taxon>Pezizomycotina</taxon>
        <taxon>Dothideomycetes</taxon>
        <taxon>Dothideomycetidae</taxon>
        <taxon>Mycosphaerellales</taxon>
        <taxon>Mycosphaerellaceae</taxon>
        <taxon>Zymoseptoria</taxon>
    </lineage>
</organism>
<dbReference type="VEuPathDB" id="FungiDB:ZTRI_5.105"/>
<dbReference type="EMBL" id="CM001200">
    <property type="protein sequence ID" value="EGP87044.1"/>
    <property type="molecule type" value="Genomic_DNA"/>
</dbReference>
<dbReference type="InterPro" id="IPR001138">
    <property type="entry name" value="Zn2Cys6_DnaBD"/>
</dbReference>
<dbReference type="GeneID" id="13397073"/>
<dbReference type="Proteomes" id="UP000008062">
    <property type="component" value="Chromosome 5"/>
</dbReference>
<feature type="region of interest" description="Disordered" evidence="2">
    <location>
        <begin position="29"/>
        <end position="48"/>
    </location>
</feature>
<accession>F9XAR3</accession>
<sequence>MDSYQQNFAQQAAWYYPGMQEPFVPPQQFFSHPDQPWSPTAPTMRPHPVLDVTAAPQNIPHATESFGYSERSSRPESTQLPGSLSSPSTPGHWSSHGHELEPRRIRIKRIRTACEECRKRKQRCDGNEPCAACEEQGTMCRYRDVPPAKKDPTIDKILEMSKEHNKSLESLTQGINSLQTSLRGIEARLARRK</sequence>
<keyword evidence="5" id="KW-1185">Reference proteome</keyword>
<evidence type="ECO:0000313" key="4">
    <source>
        <dbReference type="EMBL" id="EGP87044.1"/>
    </source>
</evidence>
<dbReference type="InterPro" id="IPR036864">
    <property type="entry name" value="Zn2-C6_fun-type_DNA-bd_sf"/>
</dbReference>
<gene>
    <name evidence="4" type="ORF">MYCGRDRAFT_104366</name>
</gene>
<dbReference type="OMA" id="ETHAPTQ"/>
<feature type="region of interest" description="Disordered" evidence="2">
    <location>
        <begin position="65"/>
        <end position="104"/>
    </location>
</feature>
<evidence type="ECO:0000256" key="2">
    <source>
        <dbReference type="SAM" id="MobiDB-lite"/>
    </source>
</evidence>
<evidence type="ECO:0000259" key="3">
    <source>
        <dbReference type="PROSITE" id="PS50048"/>
    </source>
</evidence>
<dbReference type="PANTHER" id="PTHR47785">
    <property type="entry name" value="ZN(II)2CYS6 TRANSCRIPTION FACTOR (EUROFUNG)-RELATED-RELATED"/>
    <property type="match status" value="1"/>
</dbReference>
<name>F9XAR3_ZYMTI</name>
<dbReference type="RefSeq" id="XP_003852068.1">
    <property type="nucleotide sequence ID" value="XM_003852020.1"/>
</dbReference>
<protein>
    <recommendedName>
        <fullName evidence="3">Zn(2)-C6 fungal-type domain-containing protein</fullName>
    </recommendedName>
</protein>
<feature type="domain" description="Zn(2)-C6 fungal-type" evidence="3">
    <location>
        <begin position="113"/>
        <end position="142"/>
    </location>
</feature>
<dbReference type="InterPro" id="IPR053181">
    <property type="entry name" value="EcdB-like_regulator"/>
</dbReference>
<dbReference type="GO" id="GO:0008270">
    <property type="term" value="F:zinc ion binding"/>
    <property type="evidence" value="ECO:0007669"/>
    <property type="project" value="InterPro"/>
</dbReference>
<proteinExistence type="predicted"/>
<reference evidence="4 5" key="1">
    <citation type="journal article" date="2011" name="PLoS Genet.">
        <title>Finished genome of the fungal wheat pathogen Mycosphaerella graminicola reveals dispensome structure, chromosome plasticity, and stealth pathogenesis.</title>
        <authorList>
            <person name="Goodwin S.B."/>
            <person name="Ben M'barek S."/>
            <person name="Dhillon B."/>
            <person name="Wittenberg A.H.J."/>
            <person name="Crane C.F."/>
            <person name="Hane J.K."/>
            <person name="Foster A.J."/>
            <person name="Van der Lee T.A.J."/>
            <person name="Grimwood J."/>
            <person name="Aerts A."/>
            <person name="Antoniw J."/>
            <person name="Bailey A."/>
            <person name="Bluhm B."/>
            <person name="Bowler J."/>
            <person name="Bristow J."/>
            <person name="van der Burgt A."/>
            <person name="Canto-Canche B."/>
            <person name="Churchill A.C.L."/>
            <person name="Conde-Ferraez L."/>
            <person name="Cools H.J."/>
            <person name="Coutinho P.M."/>
            <person name="Csukai M."/>
            <person name="Dehal P."/>
            <person name="De Wit P."/>
            <person name="Donzelli B."/>
            <person name="van de Geest H.C."/>
            <person name="van Ham R.C.H.J."/>
            <person name="Hammond-Kosack K.E."/>
            <person name="Henrissat B."/>
            <person name="Kilian A."/>
            <person name="Kobayashi A.K."/>
            <person name="Koopmann E."/>
            <person name="Kourmpetis Y."/>
            <person name="Kuzniar A."/>
            <person name="Lindquist E."/>
            <person name="Lombard V."/>
            <person name="Maliepaard C."/>
            <person name="Martins N."/>
            <person name="Mehrabi R."/>
            <person name="Nap J.P.H."/>
            <person name="Ponomarenko A."/>
            <person name="Rudd J.J."/>
            <person name="Salamov A."/>
            <person name="Schmutz J."/>
            <person name="Schouten H.J."/>
            <person name="Shapiro H."/>
            <person name="Stergiopoulos I."/>
            <person name="Torriani S.F.F."/>
            <person name="Tu H."/>
            <person name="de Vries R.P."/>
            <person name="Waalwijk C."/>
            <person name="Ware S.B."/>
            <person name="Wiebenga A."/>
            <person name="Zwiers L.-H."/>
            <person name="Oliver R.P."/>
            <person name="Grigoriev I.V."/>
            <person name="Kema G.H.J."/>
        </authorList>
    </citation>
    <scope>NUCLEOTIDE SEQUENCE [LARGE SCALE GENOMIC DNA]</scope>
    <source>
        <strain evidence="5">CBS 115943 / IPO323</strain>
    </source>
</reference>
<dbReference type="HOGENOM" id="CLU_100650_0_0_1"/>
<dbReference type="STRING" id="336722.F9XAR3"/>
<dbReference type="Pfam" id="PF00172">
    <property type="entry name" value="Zn_clus"/>
    <property type="match status" value="1"/>
</dbReference>
<dbReference type="KEGG" id="ztr:MYCGRDRAFT_104366"/>
<feature type="compositionally biased region" description="Low complexity" evidence="2">
    <location>
        <begin position="77"/>
        <end position="91"/>
    </location>
</feature>
<evidence type="ECO:0000256" key="1">
    <source>
        <dbReference type="ARBA" id="ARBA00023242"/>
    </source>
</evidence>
<dbReference type="PANTHER" id="PTHR47785:SF4">
    <property type="entry name" value="ZN(II)2CYS6 TRANSCRIPTION FACTOR (EUROFUNG)"/>
    <property type="match status" value="1"/>
</dbReference>
<dbReference type="OrthoDB" id="3944708at2759"/>
<evidence type="ECO:0000313" key="5">
    <source>
        <dbReference type="Proteomes" id="UP000008062"/>
    </source>
</evidence>
<dbReference type="GO" id="GO:0000981">
    <property type="term" value="F:DNA-binding transcription factor activity, RNA polymerase II-specific"/>
    <property type="evidence" value="ECO:0007669"/>
    <property type="project" value="InterPro"/>
</dbReference>
<dbReference type="PROSITE" id="PS50048">
    <property type="entry name" value="ZN2_CY6_FUNGAL_2"/>
    <property type="match status" value="1"/>
</dbReference>
<dbReference type="InParanoid" id="F9XAR3"/>
<dbReference type="SMART" id="SM00066">
    <property type="entry name" value="GAL4"/>
    <property type="match status" value="1"/>
</dbReference>
<dbReference type="AlphaFoldDB" id="F9XAR3"/>
<dbReference type="Gene3D" id="4.10.240.10">
    <property type="entry name" value="Zn(2)-C6 fungal-type DNA-binding domain"/>
    <property type="match status" value="1"/>
</dbReference>
<keyword evidence="1" id="KW-0539">Nucleus</keyword>